<dbReference type="PANTHER" id="PTHR38779">
    <property type="entry name" value="TYPE II SECRETION SYSTEM PROTEIN I-RELATED"/>
    <property type="match status" value="1"/>
</dbReference>
<comment type="function">
    <text evidence="9">Component of the type II secretion system required for the energy-dependent secretion of extracellular factors such as proteases and toxins from the periplasm.</text>
</comment>
<protein>
    <recommendedName>
        <fullName evidence="9">Type II secretion system protein I</fullName>
        <shortName evidence="9">T2SS minor pseudopilin I</shortName>
    </recommendedName>
</protein>
<comment type="subcellular location">
    <subcellularLocation>
        <location evidence="1 9">Cell inner membrane</location>
        <topology evidence="1 9">Single-pass membrane protein</topology>
    </subcellularLocation>
</comment>
<organism evidence="13 14">
    <name type="scientific">Bathymodiolus thermophilus thioautotrophic gill symbiont</name>
    <dbReference type="NCBI Taxonomy" id="2360"/>
    <lineage>
        <taxon>Bacteria</taxon>
        <taxon>Pseudomonadati</taxon>
        <taxon>Pseudomonadota</taxon>
        <taxon>Gammaproteobacteria</taxon>
        <taxon>sulfur-oxidizing symbionts</taxon>
    </lineage>
</organism>
<dbReference type="InterPro" id="IPR010052">
    <property type="entry name" value="T2SS_protein-GspI"/>
</dbReference>
<evidence type="ECO:0000256" key="2">
    <source>
        <dbReference type="ARBA" id="ARBA00008358"/>
    </source>
</evidence>
<keyword evidence="8" id="KW-0472">Membrane</keyword>
<comment type="subunit">
    <text evidence="9">Type II secretion is composed of four main components: the outer membrane complex, the inner membrane complex, the cytoplasmic secretion ATPase and the periplasm-spanning pseudopilus.</text>
</comment>
<keyword evidence="3" id="KW-1003">Cell membrane</keyword>
<evidence type="ECO:0000259" key="10">
    <source>
        <dbReference type="Pfam" id="PF02501"/>
    </source>
</evidence>
<dbReference type="NCBIfam" id="TIGR01707">
    <property type="entry name" value="gspI"/>
    <property type="match status" value="1"/>
</dbReference>
<sequence>MKKSRGFTLVEVLIALVIVAVSLSALVTADQQNTDSIGYFQRKTLANLVIGNLSVDKRVGLKPNMGYQSGEYKMGKRVWYWKTNTQKTANQNVIKTDLSLYSNISKRDSKQSVATLVLYLER</sequence>
<dbReference type="AlphaFoldDB" id="A0A1J5TXY5"/>
<dbReference type="Pfam" id="PF02501">
    <property type="entry name" value="T2SSI"/>
    <property type="match status" value="1"/>
</dbReference>
<keyword evidence="16" id="KW-1185">Reference proteome</keyword>
<evidence type="ECO:0000256" key="9">
    <source>
        <dbReference type="RuleBase" id="RU368030"/>
    </source>
</evidence>
<evidence type="ECO:0000256" key="6">
    <source>
        <dbReference type="ARBA" id="ARBA00022692"/>
    </source>
</evidence>
<gene>
    <name evidence="13" type="ORF">BGC33_12600</name>
    <name evidence="11" type="ORF">MS2017_0752</name>
    <name evidence="12" type="ORF">THERMOS_1286</name>
</gene>
<dbReference type="GO" id="GO:0015627">
    <property type="term" value="C:type II protein secretion system complex"/>
    <property type="evidence" value="ECO:0007669"/>
    <property type="project" value="UniProtKB-UniRule"/>
</dbReference>
<dbReference type="InterPro" id="IPR003413">
    <property type="entry name" value="T2SS_GspI_C"/>
</dbReference>
<evidence type="ECO:0000313" key="16">
    <source>
        <dbReference type="Proteomes" id="UP000643672"/>
    </source>
</evidence>
<reference evidence="14" key="1">
    <citation type="submission" date="2016-09" db="EMBL/GenBank/DDBJ databases">
        <title>Genome Sequence of Bathymodiolus thermophilus sulfur-oxidizing gill endosymbiont.</title>
        <authorList>
            <person name="Ponnudurai R."/>
            <person name="Kleiner M."/>
            <person name="Sayavedra L."/>
            <person name="Thuermer A."/>
            <person name="Felbeck H."/>
            <person name="Schlueter R."/>
            <person name="Schweder T."/>
            <person name="Markert S."/>
        </authorList>
    </citation>
    <scope>NUCLEOTIDE SEQUENCE [LARGE SCALE GENOMIC DNA]</scope>
    <source>
        <strain evidence="14">BAT/CrabSpa'14</strain>
    </source>
</reference>
<dbReference type="NCBIfam" id="TIGR02532">
    <property type="entry name" value="IV_pilin_GFxxxE"/>
    <property type="match status" value="1"/>
</dbReference>
<dbReference type="GO" id="GO:0005886">
    <property type="term" value="C:plasma membrane"/>
    <property type="evidence" value="ECO:0007669"/>
    <property type="project" value="UniProtKB-SubCell"/>
</dbReference>
<dbReference type="PROSITE" id="PS00409">
    <property type="entry name" value="PROKAR_NTER_METHYL"/>
    <property type="match status" value="1"/>
</dbReference>
<dbReference type="GO" id="GO:0015628">
    <property type="term" value="P:protein secretion by the type II secretion system"/>
    <property type="evidence" value="ECO:0007669"/>
    <property type="project" value="UniProtKB-UniRule"/>
</dbReference>
<evidence type="ECO:0000256" key="8">
    <source>
        <dbReference type="ARBA" id="ARBA00023136"/>
    </source>
</evidence>
<dbReference type="Proteomes" id="UP000182798">
    <property type="component" value="Unassembled WGS sequence"/>
</dbReference>
<dbReference type="SUPFAM" id="SSF54523">
    <property type="entry name" value="Pili subunits"/>
    <property type="match status" value="1"/>
</dbReference>
<evidence type="ECO:0000313" key="15">
    <source>
        <dbReference type="Proteomes" id="UP000278334"/>
    </source>
</evidence>
<evidence type="ECO:0000313" key="14">
    <source>
        <dbReference type="Proteomes" id="UP000182798"/>
    </source>
</evidence>
<comment type="PTM">
    <text evidence="9">Cleaved by prepilin peptidase.</text>
</comment>
<evidence type="ECO:0000256" key="5">
    <source>
        <dbReference type="ARBA" id="ARBA00022519"/>
    </source>
</evidence>
<evidence type="ECO:0000256" key="7">
    <source>
        <dbReference type="ARBA" id="ARBA00022989"/>
    </source>
</evidence>
<keyword evidence="4 9" id="KW-0488">Methylation</keyword>
<feature type="domain" description="Type II secretion system protein GspI C-terminal" evidence="10">
    <location>
        <begin position="41"/>
        <end position="120"/>
    </location>
</feature>
<name>A0A1J5TXY5_9GAMM</name>
<dbReference type="OrthoDB" id="6121517at2"/>
<evidence type="ECO:0000313" key="12">
    <source>
        <dbReference type="EMBL" id="CAB5500892.1"/>
    </source>
</evidence>
<dbReference type="KEGG" id="bthg:MS2017_0752"/>
<reference evidence="11 15" key="3">
    <citation type="submission" date="2017-11" db="EMBL/GenBank/DDBJ databases">
        <title>Genome sequence of the bacterial symbiont EPR9N from a vent mussel Bathymodiolus thermophilus.</title>
        <authorList>
            <person name="Won Y.-J."/>
        </authorList>
    </citation>
    <scope>NUCLEOTIDE SEQUENCE [LARGE SCALE GENOMIC DNA]</scope>
    <source>
        <strain evidence="11 15">EPR9N</strain>
    </source>
</reference>
<comment type="similarity">
    <text evidence="2 9">Belongs to the GSP I family.</text>
</comment>
<evidence type="ECO:0000313" key="13">
    <source>
        <dbReference type="EMBL" id="OIR25084.1"/>
    </source>
</evidence>
<dbReference type="Pfam" id="PF07963">
    <property type="entry name" value="N_methyl"/>
    <property type="match status" value="1"/>
</dbReference>
<dbReference type="EMBL" id="MIQH01000410">
    <property type="protein sequence ID" value="OIR25084.1"/>
    <property type="molecule type" value="Genomic_DNA"/>
</dbReference>
<dbReference type="PANTHER" id="PTHR38779:SF2">
    <property type="entry name" value="TYPE II SECRETION SYSTEM PROTEIN I-RELATED"/>
    <property type="match status" value="1"/>
</dbReference>
<reference evidence="13" key="2">
    <citation type="journal article" date="2017" name="Stand. Genomic Sci.">
        <title>Genome sequence of the sulfur-oxidizing Bathymodiolus thermophilus gill endosymbiont.</title>
        <authorList>
            <person name="Ponnudurai R."/>
            <person name="Sayavedra L."/>
            <person name="Kleiner M."/>
            <person name="Heiden S.E."/>
            <person name="Thurmer A."/>
            <person name="Felbeck H."/>
            <person name="Schluter R."/>
            <person name="Sievert S.M."/>
            <person name="Daniel R."/>
            <person name="Schweder T."/>
            <person name="Markert S."/>
        </authorList>
    </citation>
    <scope>NUCLEOTIDE SEQUENCE</scope>
    <source>
        <strain evidence="13">BAT/CrabSpa'14</strain>
    </source>
</reference>
<keyword evidence="7" id="KW-1133">Transmembrane helix</keyword>
<evidence type="ECO:0000256" key="1">
    <source>
        <dbReference type="ARBA" id="ARBA00004377"/>
    </source>
</evidence>
<dbReference type="EMBL" id="CP024634">
    <property type="protein sequence ID" value="AYQ56480.1"/>
    <property type="molecule type" value="Genomic_DNA"/>
</dbReference>
<keyword evidence="6" id="KW-0812">Transmembrane</keyword>
<evidence type="ECO:0000313" key="11">
    <source>
        <dbReference type="EMBL" id="AYQ56480.1"/>
    </source>
</evidence>
<accession>A0A1J5TXY5</accession>
<reference evidence="12 16" key="4">
    <citation type="submission" date="2020-05" db="EMBL/GenBank/DDBJ databases">
        <authorList>
            <person name="Petersen J."/>
            <person name="Sayavedra L."/>
        </authorList>
    </citation>
    <scope>NUCLEOTIDE SEQUENCE [LARGE SCALE GENOMIC DNA]</scope>
    <source>
        <strain evidence="12">B thermophilus SOXS</strain>
    </source>
</reference>
<proteinExistence type="inferred from homology"/>
<dbReference type="Proteomes" id="UP000278334">
    <property type="component" value="Chromosome"/>
</dbReference>
<dbReference type="RefSeq" id="WP_071563857.1">
    <property type="nucleotide sequence ID" value="NZ_CAESAQ020000064.1"/>
</dbReference>
<evidence type="ECO:0000256" key="3">
    <source>
        <dbReference type="ARBA" id="ARBA00022475"/>
    </source>
</evidence>
<evidence type="ECO:0000256" key="4">
    <source>
        <dbReference type="ARBA" id="ARBA00022481"/>
    </source>
</evidence>
<dbReference type="InterPro" id="IPR045584">
    <property type="entry name" value="Pilin-like"/>
</dbReference>
<keyword evidence="5 9" id="KW-0997">Cell inner membrane</keyword>
<dbReference type="Proteomes" id="UP000643672">
    <property type="component" value="Unassembled WGS sequence"/>
</dbReference>
<dbReference type="EMBL" id="CAESAQ020000064">
    <property type="protein sequence ID" value="CAB5500892.1"/>
    <property type="molecule type" value="Genomic_DNA"/>
</dbReference>
<dbReference type="InterPro" id="IPR012902">
    <property type="entry name" value="N_methyl_site"/>
</dbReference>
<dbReference type="Gene3D" id="3.30.1300.30">
    <property type="entry name" value="GSPII I/J protein-like"/>
    <property type="match status" value="1"/>
</dbReference>